<dbReference type="PANTHER" id="PTHR17357">
    <property type="entry name" value="GM2 GANGLIOSIDE ACTIVATOR PROTEIN"/>
    <property type="match status" value="1"/>
</dbReference>
<evidence type="ECO:0000259" key="3">
    <source>
        <dbReference type="SMART" id="SM00737"/>
    </source>
</evidence>
<dbReference type="AlphaFoldDB" id="A0A3N0YMA9"/>
<evidence type="ECO:0000313" key="4">
    <source>
        <dbReference type="EMBL" id="ROL47336.1"/>
    </source>
</evidence>
<feature type="signal peptide" evidence="2">
    <location>
        <begin position="1"/>
        <end position="23"/>
    </location>
</feature>
<dbReference type="Gene3D" id="2.70.220.10">
    <property type="entry name" value="Ganglioside GM2 activator"/>
    <property type="match status" value="2"/>
</dbReference>
<evidence type="ECO:0000256" key="1">
    <source>
        <dbReference type="ARBA" id="ARBA00022729"/>
    </source>
</evidence>
<dbReference type="GO" id="GO:0008047">
    <property type="term" value="F:enzyme activator activity"/>
    <property type="evidence" value="ECO:0007669"/>
    <property type="project" value="InterPro"/>
</dbReference>
<dbReference type="GO" id="GO:0009898">
    <property type="term" value="C:cytoplasmic side of plasma membrane"/>
    <property type="evidence" value="ECO:0007669"/>
    <property type="project" value="TreeGrafter"/>
</dbReference>
<proteinExistence type="predicted"/>
<dbReference type="Proteomes" id="UP000281406">
    <property type="component" value="Unassembled WGS sequence"/>
</dbReference>
<dbReference type="OrthoDB" id="6409159at2759"/>
<keyword evidence="5" id="KW-1185">Reference proteome</keyword>
<name>A0A3N0YMA9_ANAGA</name>
<accession>A0A3N0YMA9</accession>
<comment type="caution">
    <text evidence="4">The sequence shown here is derived from an EMBL/GenBank/DDBJ whole genome shotgun (WGS) entry which is preliminary data.</text>
</comment>
<dbReference type="Pfam" id="PF02221">
    <property type="entry name" value="E1_DerP2_DerF2"/>
    <property type="match status" value="2"/>
</dbReference>
<feature type="chain" id="PRO_5018166551" evidence="2">
    <location>
        <begin position="24"/>
        <end position="317"/>
    </location>
</feature>
<gene>
    <name evidence="4" type="ORF">DPX16_16924</name>
</gene>
<dbReference type="SMART" id="SM00737">
    <property type="entry name" value="ML"/>
    <property type="match status" value="1"/>
</dbReference>
<organism evidence="4 5">
    <name type="scientific">Anabarilius grahami</name>
    <name type="common">Kanglang fish</name>
    <name type="synonym">Barilius grahami</name>
    <dbReference type="NCBI Taxonomy" id="495550"/>
    <lineage>
        <taxon>Eukaryota</taxon>
        <taxon>Metazoa</taxon>
        <taxon>Chordata</taxon>
        <taxon>Craniata</taxon>
        <taxon>Vertebrata</taxon>
        <taxon>Euteleostomi</taxon>
        <taxon>Actinopterygii</taxon>
        <taxon>Neopterygii</taxon>
        <taxon>Teleostei</taxon>
        <taxon>Ostariophysi</taxon>
        <taxon>Cypriniformes</taxon>
        <taxon>Xenocyprididae</taxon>
        <taxon>Xenocypridinae</taxon>
        <taxon>Xenocypridinae incertae sedis</taxon>
        <taxon>Anabarilius</taxon>
    </lineage>
</organism>
<evidence type="ECO:0000256" key="2">
    <source>
        <dbReference type="SAM" id="SignalP"/>
    </source>
</evidence>
<dbReference type="SUPFAM" id="SSF63707">
    <property type="entry name" value="Ganglioside M2 (gm2) activator"/>
    <property type="match status" value="2"/>
</dbReference>
<protein>
    <submittedName>
        <fullName evidence="4">Ganglioside GM2 activator</fullName>
    </submittedName>
</protein>
<feature type="domain" description="MD-2-related lipid-recognition" evidence="3">
    <location>
        <begin position="153"/>
        <end position="304"/>
    </location>
</feature>
<dbReference type="InterPro" id="IPR028996">
    <property type="entry name" value="GM2-AP"/>
</dbReference>
<keyword evidence="1 2" id="KW-0732">Signal</keyword>
<reference evidence="4 5" key="1">
    <citation type="submission" date="2018-10" db="EMBL/GenBank/DDBJ databases">
        <title>Genome assembly for a Yunnan-Guizhou Plateau 3E fish, Anabarilius grahami (Regan), and its evolutionary and genetic applications.</title>
        <authorList>
            <person name="Jiang W."/>
        </authorList>
    </citation>
    <scope>NUCLEOTIDE SEQUENCE [LARGE SCALE GENOMIC DNA]</scope>
    <source>
        <strain evidence="4">AG-KIZ</strain>
        <tissue evidence="4">Muscle</tissue>
    </source>
</reference>
<dbReference type="InterPro" id="IPR003172">
    <property type="entry name" value="ML_dom"/>
</dbReference>
<dbReference type="EMBL" id="RJVU01035834">
    <property type="protein sequence ID" value="ROL47336.1"/>
    <property type="molecule type" value="Genomic_DNA"/>
</dbReference>
<sequence>MKSCVSVFIALFAANSFLLEGSSHLLSREISKLTKVWGFSWQDCDKPDDPARLKTLNISPDPIPIPGQLTADASGSTSVELASPLSVNVTLEKEVAGIWVKIPCLDEIGSCHYPNVCDLLDQLIPPGEDCPEPLHTYGLPCHCPFKAFKGFSWESCGKPDDPIHVKTLHVYPNPIPSPGYVLAPASATTVIDLLSPLPVNLTLEKEVAGAWIKIPCVDDRGSCYYPDACDRLVQVFMTFTGLCPDSLGPSSLSCGCPLKAGDYVWPTSGIYIPNFSLPDKLTNFRLQIILGNSEKELGCLKVNFSLASGLLNQHNEM</sequence>
<dbReference type="PANTHER" id="PTHR17357:SF0">
    <property type="entry name" value="GANGLIOSIDE GM2 ACTIVATOR"/>
    <property type="match status" value="1"/>
</dbReference>
<dbReference type="GO" id="GO:0006689">
    <property type="term" value="P:ganglioside catabolic process"/>
    <property type="evidence" value="ECO:0007669"/>
    <property type="project" value="InterPro"/>
</dbReference>
<dbReference type="InterPro" id="IPR036846">
    <property type="entry name" value="GM2-AP_sf"/>
</dbReference>
<evidence type="ECO:0000313" key="5">
    <source>
        <dbReference type="Proteomes" id="UP000281406"/>
    </source>
</evidence>
<dbReference type="GO" id="GO:0005319">
    <property type="term" value="F:lipid transporter activity"/>
    <property type="evidence" value="ECO:0007669"/>
    <property type="project" value="TreeGrafter"/>
</dbReference>